<evidence type="ECO:0000256" key="1">
    <source>
        <dbReference type="SAM" id="MobiDB-lite"/>
    </source>
</evidence>
<protein>
    <submittedName>
        <fullName evidence="3">DNA mismatch repair protein</fullName>
    </submittedName>
</protein>
<dbReference type="InterPro" id="IPR036063">
    <property type="entry name" value="Smr_dom_sf"/>
</dbReference>
<feature type="compositionally biased region" description="Acidic residues" evidence="1">
    <location>
        <begin position="77"/>
        <end position="87"/>
    </location>
</feature>
<sequence length="390" mass="44948">MKIGDKVRFLSESGGGVIAGFQGKNIVLVEDEDGFQIPTPINDVIQVIDDDYSTGKVVGSTLPKPTSVKNALTSSATDDEEEPIDDDPSIKEISFRAPAEERKGGNLLSCYLAFVPMDMKDMTHTRFESYFVNDSNYYVRFTYLSAEGNSWKLKSSMEVEPNTKEFIEEFGKEDLNDLGHVAIQLLSYKRYKSFMLKPTIDVQFRIDTVKFYKLHTFQENDFFELPALLYTIVENDKVTRPLVVDSKQLKEEMYQKEPKDHIEVTKADEKGNDTYVRRYNDRKQTGNPFQLKHRGDEDIVVVDLHAHELLDTTTGMSAIDILNFQLQKFRDTLQQYKDKKGQRIVFIHGKGEGVLRRALINDLNYRYKKYQYQDASFQEYGYGATQVTIR</sequence>
<dbReference type="Gene3D" id="2.60.40.1600">
    <property type="entry name" value="Smr-associated-like"/>
    <property type="match status" value="1"/>
</dbReference>
<dbReference type="SUPFAM" id="SSF158949">
    <property type="entry name" value="Smr-associated domain-like"/>
    <property type="match status" value="1"/>
</dbReference>
<dbReference type="InterPro" id="IPR018598">
    <property type="entry name" value="DUF2027"/>
</dbReference>
<accession>A0A2K0XJF1</accession>
<evidence type="ECO:0000313" key="3">
    <source>
        <dbReference type="EMBL" id="PNP94673.1"/>
    </source>
</evidence>
<dbReference type="InterPro" id="IPR002625">
    <property type="entry name" value="Smr_dom"/>
</dbReference>
<dbReference type="AlphaFoldDB" id="A0A2K0XJF1"/>
<dbReference type="InterPro" id="IPR036781">
    <property type="entry name" value="Smr_assoc-like_sf"/>
</dbReference>
<comment type="caution">
    <text evidence="3">The sequence shown here is derived from an EMBL/GenBank/DDBJ whole genome shotgun (WGS) entry which is preliminary data.</text>
</comment>
<gene>
    <name evidence="3" type="ORF">BFS16_07235</name>
</gene>
<dbReference type="EMBL" id="NBAX01000005">
    <property type="protein sequence ID" value="PNP94673.1"/>
    <property type="molecule type" value="Genomic_DNA"/>
</dbReference>
<dbReference type="PROSITE" id="PS50828">
    <property type="entry name" value="SMR"/>
    <property type="match status" value="1"/>
</dbReference>
<dbReference type="Pfam" id="PF01713">
    <property type="entry name" value="Smr"/>
    <property type="match status" value="1"/>
</dbReference>
<name>A0A2K0XJF1_9BACT</name>
<dbReference type="RefSeq" id="WP_103003396.1">
    <property type="nucleotide sequence ID" value="NZ_NBAX01000005.1"/>
</dbReference>
<evidence type="ECO:0000313" key="4">
    <source>
        <dbReference type="Proteomes" id="UP000236634"/>
    </source>
</evidence>
<feature type="domain" description="Smr" evidence="2">
    <location>
        <begin position="318"/>
        <end position="390"/>
    </location>
</feature>
<organism evidence="3 4">
    <name type="scientific">Hoylesella timonensis</name>
    <dbReference type="NCBI Taxonomy" id="386414"/>
    <lineage>
        <taxon>Bacteria</taxon>
        <taxon>Pseudomonadati</taxon>
        <taxon>Bacteroidota</taxon>
        <taxon>Bacteroidia</taxon>
        <taxon>Bacteroidales</taxon>
        <taxon>Prevotellaceae</taxon>
        <taxon>Hoylesella</taxon>
    </lineage>
</organism>
<dbReference type="Pfam" id="PF09640">
    <property type="entry name" value="DUF2027"/>
    <property type="match status" value="1"/>
</dbReference>
<proteinExistence type="predicted"/>
<dbReference type="Gene3D" id="3.30.1370.110">
    <property type="match status" value="1"/>
</dbReference>
<feature type="region of interest" description="Disordered" evidence="1">
    <location>
        <begin position="68"/>
        <end position="87"/>
    </location>
</feature>
<reference evidence="3 4" key="1">
    <citation type="submission" date="2017-03" db="EMBL/GenBank/DDBJ databases">
        <authorList>
            <person name="Afonso C.L."/>
            <person name="Miller P.J."/>
            <person name="Scott M.A."/>
            <person name="Spackman E."/>
            <person name="Goraichik I."/>
            <person name="Dimitrov K.M."/>
            <person name="Suarez D.L."/>
            <person name="Swayne D.E."/>
        </authorList>
    </citation>
    <scope>NUCLEOTIDE SEQUENCE [LARGE SCALE GENOMIC DNA]</scope>
    <source>
        <strain evidence="3 4">DNF00076</strain>
    </source>
</reference>
<evidence type="ECO:0000259" key="2">
    <source>
        <dbReference type="PROSITE" id="PS50828"/>
    </source>
</evidence>
<dbReference type="Proteomes" id="UP000236634">
    <property type="component" value="Unassembled WGS sequence"/>
</dbReference>